<gene>
    <name evidence="2" type="ORF">LCGC14_0478200</name>
</gene>
<evidence type="ECO:0000256" key="1">
    <source>
        <dbReference type="SAM" id="MobiDB-lite"/>
    </source>
</evidence>
<sequence length="343" mass="37617">MGGEYTPFNAFGRFDFTAPTSPEEEEEERRRREGMFTPAPGGGEASALLAPEAPPEEGVEDFGVIQAPEIQGMPPSPTAGIAEQYQDWMSRQPERPDPSLGRKILGGAVGFLAGMGGGVQAGRSVNRRIQYGGYDEDVAEWEQEGEALKDVGTYTTTAAETERKGRGDVMRLEGINRRVTAARESIEQRKTAEESRHADREAADLTDNERLEETKEHNNALEAIAEENNRIDAIFGAAATSRAESAATEAERGPRPTKLGGYTDLSNAMMDSLKEMMAIYPGMSKYFKAIGDRDVAIIKGLDLSNEEHGEFTFWLDTAKKKAVEKLKTLQGDDVEPFMRGEVQ</sequence>
<evidence type="ECO:0000313" key="2">
    <source>
        <dbReference type="EMBL" id="KKN65775.1"/>
    </source>
</evidence>
<dbReference type="AlphaFoldDB" id="A0A0F9SA73"/>
<organism evidence="2">
    <name type="scientific">marine sediment metagenome</name>
    <dbReference type="NCBI Taxonomy" id="412755"/>
    <lineage>
        <taxon>unclassified sequences</taxon>
        <taxon>metagenomes</taxon>
        <taxon>ecological metagenomes</taxon>
    </lineage>
</organism>
<proteinExistence type="predicted"/>
<protein>
    <submittedName>
        <fullName evidence="2">Uncharacterized protein</fullName>
    </submittedName>
</protein>
<name>A0A0F9SA73_9ZZZZ</name>
<feature type="region of interest" description="Disordered" evidence="1">
    <location>
        <begin position="1"/>
        <end position="57"/>
    </location>
</feature>
<accession>A0A0F9SA73</accession>
<comment type="caution">
    <text evidence="2">The sequence shown here is derived from an EMBL/GenBank/DDBJ whole genome shotgun (WGS) entry which is preliminary data.</text>
</comment>
<dbReference type="EMBL" id="LAZR01000516">
    <property type="protein sequence ID" value="KKN65775.1"/>
    <property type="molecule type" value="Genomic_DNA"/>
</dbReference>
<feature type="compositionally biased region" description="Basic and acidic residues" evidence="1">
    <location>
        <begin position="184"/>
        <end position="212"/>
    </location>
</feature>
<feature type="region of interest" description="Disordered" evidence="1">
    <location>
        <begin position="183"/>
        <end position="212"/>
    </location>
</feature>
<reference evidence="2" key="1">
    <citation type="journal article" date="2015" name="Nature">
        <title>Complex archaea that bridge the gap between prokaryotes and eukaryotes.</title>
        <authorList>
            <person name="Spang A."/>
            <person name="Saw J.H."/>
            <person name="Jorgensen S.L."/>
            <person name="Zaremba-Niedzwiedzka K."/>
            <person name="Martijn J."/>
            <person name="Lind A.E."/>
            <person name="van Eijk R."/>
            <person name="Schleper C."/>
            <person name="Guy L."/>
            <person name="Ettema T.J."/>
        </authorList>
    </citation>
    <scope>NUCLEOTIDE SEQUENCE</scope>
</reference>